<name>A0A2I1HIE0_9GLOM</name>
<dbReference type="AlphaFoldDB" id="A0A2I1HIE0"/>
<evidence type="ECO:0008006" key="3">
    <source>
        <dbReference type="Google" id="ProtNLM"/>
    </source>
</evidence>
<keyword evidence="2" id="KW-1185">Reference proteome</keyword>
<gene>
    <name evidence="1" type="ORF">RhiirA4_480720</name>
</gene>
<reference evidence="1 2" key="1">
    <citation type="submission" date="2015-10" db="EMBL/GenBank/DDBJ databases">
        <title>Genome analyses suggest a sexual origin of heterokaryosis in a supposedly ancient asexual fungus.</title>
        <authorList>
            <person name="Ropars J."/>
            <person name="Sedzielewska K."/>
            <person name="Noel J."/>
            <person name="Charron P."/>
            <person name="Farinelli L."/>
            <person name="Marton T."/>
            <person name="Kruger M."/>
            <person name="Pelin A."/>
            <person name="Brachmann A."/>
            <person name="Corradi N."/>
        </authorList>
    </citation>
    <scope>NUCLEOTIDE SEQUENCE [LARGE SCALE GENOMIC DNA]</scope>
    <source>
        <strain evidence="1 2">A4</strain>
    </source>
</reference>
<evidence type="ECO:0000313" key="2">
    <source>
        <dbReference type="Proteomes" id="UP000234323"/>
    </source>
</evidence>
<evidence type="ECO:0000313" key="1">
    <source>
        <dbReference type="EMBL" id="PKY58637.1"/>
    </source>
</evidence>
<sequence length="175" mass="20663">MVAPIQSSPQCSVCKKIFKSKRGLTHHEAIVRKYNILHNNFYKLPANFINEFKKTLVFLIHCQLPNYFNKMGMKVVTTAYASSKLAQIFDNENWGTRNYQGGEITLVVTNLDDLDIEENPLSQKRKLIYLRRKSRYKRGEVIIEWKPKRKKDVIGNKYEGGFLYMHFWITKKRIT</sequence>
<comment type="caution">
    <text evidence="1">The sequence shown here is derived from an EMBL/GenBank/DDBJ whole genome shotgun (WGS) entry which is preliminary data.</text>
</comment>
<dbReference type="EMBL" id="LLXI01003108">
    <property type="protein sequence ID" value="PKY58637.1"/>
    <property type="molecule type" value="Genomic_DNA"/>
</dbReference>
<proteinExistence type="predicted"/>
<dbReference type="VEuPathDB" id="FungiDB:RhiirA1_494846"/>
<protein>
    <recommendedName>
        <fullName evidence="3">C2H2-type domain-containing protein</fullName>
    </recommendedName>
</protein>
<dbReference type="VEuPathDB" id="FungiDB:FUN_009372"/>
<accession>A0A2I1HIE0</accession>
<dbReference type="Proteomes" id="UP000234323">
    <property type="component" value="Unassembled WGS sequence"/>
</dbReference>
<organism evidence="1 2">
    <name type="scientific">Rhizophagus irregularis</name>
    <dbReference type="NCBI Taxonomy" id="588596"/>
    <lineage>
        <taxon>Eukaryota</taxon>
        <taxon>Fungi</taxon>
        <taxon>Fungi incertae sedis</taxon>
        <taxon>Mucoromycota</taxon>
        <taxon>Glomeromycotina</taxon>
        <taxon>Glomeromycetes</taxon>
        <taxon>Glomerales</taxon>
        <taxon>Glomeraceae</taxon>
        <taxon>Rhizophagus</taxon>
    </lineage>
</organism>